<comment type="caution">
    <text evidence="1">The sequence shown here is derived from an EMBL/GenBank/DDBJ whole genome shotgun (WGS) entry which is preliminary data.</text>
</comment>
<dbReference type="AlphaFoldDB" id="A0A829MEV1"/>
<organism evidence="1 2">
    <name type="scientific">Mycobacteroides abscessus MAB_091912_2446</name>
    <dbReference type="NCBI Taxonomy" id="1335414"/>
    <lineage>
        <taxon>Bacteria</taxon>
        <taxon>Bacillati</taxon>
        <taxon>Actinomycetota</taxon>
        <taxon>Actinomycetes</taxon>
        <taxon>Mycobacteriales</taxon>
        <taxon>Mycobacteriaceae</taxon>
        <taxon>Mycobacteroides</taxon>
        <taxon>Mycobacteroides abscessus</taxon>
    </lineage>
</organism>
<name>A0A829MEV1_9MYCO</name>
<gene>
    <name evidence="1" type="ORF">L833_2070</name>
</gene>
<protein>
    <submittedName>
        <fullName evidence="1">Uncharacterized protein</fullName>
    </submittedName>
</protein>
<dbReference type="Proteomes" id="UP000018502">
    <property type="component" value="Unassembled WGS sequence"/>
</dbReference>
<reference evidence="1 2" key="1">
    <citation type="journal article" date="2014" name="Emerg. Infect. Dis.">
        <title>High-level Relatedness among Mycobacterium abscessus subsp. massiliense Strains from Widely Separated Outbreaks.</title>
        <authorList>
            <person name="Tettelin H."/>
            <person name="Davidson R.M."/>
            <person name="Agrawal S."/>
            <person name="Aitken M.L."/>
            <person name="Shallom S."/>
            <person name="Hasan N.A."/>
            <person name="Strong M."/>
            <person name="Nogueira de Moura V.C."/>
            <person name="De Groote M.A."/>
            <person name="Duarte R.S."/>
            <person name="Hine E."/>
            <person name="Parankush S."/>
            <person name="Su Q."/>
            <person name="Daugherty S.C."/>
            <person name="Fraser C.M."/>
            <person name="Brown-Elliott B.A."/>
            <person name="Wallace R.J.Jr."/>
            <person name="Holland S.M."/>
            <person name="Sampaio E.P."/>
            <person name="Olivier K.N."/>
            <person name="Jackson M."/>
            <person name="Zelazny A.M."/>
        </authorList>
    </citation>
    <scope>NUCLEOTIDE SEQUENCE [LARGE SCALE GENOMIC DNA]</scope>
    <source>
        <strain evidence="1 2">MAB_091912_2446</strain>
    </source>
</reference>
<proteinExistence type="predicted"/>
<evidence type="ECO:0000313" key="1">
    <source>
        <dbReference type="EMBL" id="ESV64684.1"/>
    </source>
</evidence>
<evidence type="ECO:0000313" key="2">
    <source>
        <dbReference type="Proteomes" id="UP000018502"/>
    </source>
</evidence>
<dbReference type="EMBL" id="AYTF01000001">
    <property type="protein sequence ID" value="ESV64684.1"/>
    <property type="molecule type" value="Genomic_DNA"/>
</dbReference>
<accession>A0A829MEV1</accession>
<sequence length="49" mass="5507">MRLTLEIRDEDHGARAFRGWMNILPAQGHWYQPNVGGATIWTGGNGEPE</sequence>